<sequence>MPLISNDNGAIDRSRLAAWATKEEAVTVVAATDAATTQSAATLAGAAHTVYTMTPTASRTLTTPTGAELGAAFTDEGVGSSFRFSVTNAAAATHPIVVTAGASGVTLVGVAATFSVAAASAASFVAVFTAANTVSIYRA</sequence>
<dbReference type="EMBL" id="LR796647">
    <property type="protein sequence ID" value="CAB4156962.1"/>
    <property type="molecule type" value="Genomic_DNA"/>
</dbReference>
<evidence type="ECO:0000313" key="1">
    <source>
        <dbReference type="EMBL" id="CAB4139903.1"/>
    </source>
</evidence>
<reference evidence="2" key="1">
    <citation type="submission" date="2020-04" db="EMBL/GenBank/DDBJ databases">
        <authorList>
            <person name="Chiriac C."/>
            <person name="Salcher M."/>
            <person name="Ghai R."/>
            <person name="Kavagutti S V."/>
        </authorList>
    </citation>
    <scope>NUCLEOTIDE SEQUENCE</scope>
</reference>
<accession>A0A6J5NE50</accession>
<name>A0A6J5NE50_9CAUD</name>
<organism evidence="2">
    <name type="scientific">uncultured Caudovirales phage</name>
    <dbReference type="NCBI Taxonomy" id="2100421"/>
    <lineage>
        <taxon>Viruses</taxon>
        <taxon>Duplodnaviria</taxon>
        <taxon>Heunggongvirae</taxon>
        <taxon>Uroviricota</taxon>
        <taxon>Caudoviricetes</taxon>
        <taxon>Peduoviridae</taxon>
        <taxon>Maltschvirus</taxon>
        <taxon>Maltschvirus maltsch</taxon>
    </lineage>
</organism>
<proteinExistence type="predicted"/>
<gene>
    <name evidence="1" type="ORF">UFOVP355_58</name>
    <name evidence="2" type="ORF">UFOVP677_58</name>
</gene>
<protein>
    <submittedName>
        <fullName evidence="2">Uncharacterized protein</fullName>
    </submittedName>
</protein>
<dbReference type="EMBL" id="LR796366">
    <property type="protein sequence ID" value="CAB4139903.1"/>
    <property type="molecule type" value="Genomic_DNA"/>
</dbReference>
<evidence type="ECO:0000313" key="2">
    <source>
        <dbReference type="EMBL" id="CAB4156962.1"/>
    </source>
</evidence>